<protein>
    <recommendedName>
        <fullName evidence="3">ribonuclease H</fullName>
        <ecNumber evidence="3">3.1.26.4</ecNumber>
    </recommendedName>
</protein>
<keyword evidence="11" id="KW-1185">Reference proteome</keyword>
<feature type="compositionally biased region" description="Polar residues" evidence="8">
    <location>
        <begin position="53"/>
        <end position="62"/>
    </location>
</feature>
<evidence type="ECO:0000256" key="8">
    <source>
        <dbReference type="SAM" id="MobiDB-lite"/>
    </source>
</evidence>
<keyword evidence="6" id="KW-0255">Endonuclease</keyword>
<dbReference type="GO" id="GO:0004523">
    <property type="term" value="F:RNA-DNA hybrid ribonuclease activity"/>
    <property type="evidence" value="ECO:0007669"/>
    <property type="project" value="UniProtKB-EC"/>
</dbReference>
<reference evidence="10 11" key="1">
    <citation type="journal article" date="2015" name="Biotechnol. Biofuels">
        <title>Enhanced degradation of softwood versus hardwood by the white-rot fungus Pycnoporus coccineus.</title>
        <authorList>
            <person name="Couturier M."/>
            <person name="Navarro D."/>
            <person name="Chevret D."/>
            <person name="Henrissat B."/>
            <person name="Piumi F."/>
            <person name="Ruiz-Duenas F.J."/>
            <person name="Martinez A.T."/>
            <person name="Grigoriev I.V."/>
            <person name="Riley R."/>
            <person name="Lipzen A."/>
            <person name="Berrin J.G."/>
            <person name="Master E.R."/>
            <person name="Rosso M.N."/>
        </authorList>
    </citation>
    <scope>NUCLEOTIDE SEQUENCE [LARGE SCALE GENOMIC DNA]</scope>
    <source>
        <strain evidence="10 11">BRFM310</strain>
    </source>
</reference>
<dbReference type="CDD" id="cd09280">
    <property type="entry name" value="RNase_HI_eukaryote_like"/>
    <property type="match status" value="1"/>
</dbReference>
<dbReference type="GO" id="GO:0043137">
    <property type="term" value="P:DNA replication, removal of RNA primer"/>
    <property type="evidence" value="ECO:0007669"/>
    <property type="project" value="TreeGrafter"/>
</dbReference>
<evidence type="ECO:0000313" key="11">
    <source>
        <dbReference type="Proteomes" id="UP000193067"/>
    </source>
</evidence>
<dbReference type="STRING" id="1353009.A0A1Y2IIU0"/>
<keyword evidence="7" id="KW-0378">Hydrolase</keyword>
<sequence>MGKSAQTAGFAGNKHQKFTSLEQARQYLTQNGVAVAVPPPSSTAASAVASSSRNPQPGSSTRGRAHRTKPYARIQPPLSSSAGKDSNSRNSQWAALTKEIIQDESGWDVVYSDGACKGNGKTNNRAELIAIVRVLETTPLAKRPLLIKTDSKYSISCFRHWMPKWVANDFKTSSGEAVKNAPLIQYLSSLLDERARHGQKVHLQYIKGHAGHEGNEGADRMANLGATLPLQPERDWKALMLAKFAERTSGPVATAGPSTGSASISNAELEEYASCLADDEEWLDEVARA</sequence>
<dbReference type="EMBL" id="KZ084113">
    <property type="protein sequence ID" value="OSD01090.1"/>
    <property type="molecule type" value="Genomic_DNA"/>
</dbReference>
<evidence type="ECO:0000313" key="10">
    <source>
        <dbReference type="EMBL" id="OSD01090.1"/>
    </source>
</evidence>
<gene>
    <name evidence="10" type="ORF">PYCCODRAFT_544417</name>
</gene>
<dbReference type="InterPro" id="IPR012337">
    <property type="entry name" value="RNaseH-like_sf"/>
</dbReference>
<dbReference type="PANTHER" id="PTHR10642:SF26">
    <property type="entry name" value="RIBONUCLEASE H1"/>
    <property type="match status" value="1"/>
</dbReference>
<feature type="compositionally biased region" description="Low complexity" evidence="8">
    <location>
        <begin position="42"/>
        <end position="52"/>
    </location>
</feature>
<accession>A0A1Y2IIU0</accession>
<evidence type="ECO:0000256" key="1">
    <source>
        <dbReference type="ARBA" id="ARBA00000077"/>
    </source>
</evidence>
<feature type="domain" description="RNase H type-1" evidence="9">
    <location>
        <begin position="104"/>
        <end position="227"/>
    </location>
</feature>
<keyword evidence="4" id="KW-0540">Nuclease</keyword>
<dbReference type="GO" id="GO:0003676">
    <property type="term" value="F:nucleic acid binding"/>
    <property type="evidence" value="ECO:0007669"/>
    <property type="project" value="InterPro"/>
</dbReference>
<dbReference type="InterPro" id="IPR002156">
    <property type="entry name" value="RNaseH_domain"/>
</dbReference>
<dbReference type="InterPro" id="IPR036397">
    <property type="entry name" value="RNaseH_sf"/>
</dbReference>
<evidence type="ECO:0000256" key="7">
    <source>
        <dbReference type="ARBA" id="ARBA00022801"/>
    </source>
</evidence>
<dbReference type="PROSITE" id="PS50879">
    <property type="entry name" value="RNASE_H_1"/>
    <property type="match status" value="1"/>
</dbReference>
<dbReference type="Pfam" id="PF00075">
    <property type="entry name" value="RNase_H"/>
    <property type="match status" value="1"/>
</dbReference>
<keyword evidence="5" id="KW-0479">Metal-binding</keyword>
<evidence type="ECO:0000259" key="9">
    <source>
        <dbReference type="PROSITE" id="PS50879"/>
    </source>
</evidence>
<dbReference type="SUPFAM" id="SSF53098">
    <property type="entry name" value="Ribonuclease H-like"/>
    <property type="match status" value="1"/>
</dbReference>
<dbReference type="PANTHER" id="PTHR10642">
    <property type="entry name" value="RIBONUCLEASE H1"/>
    <property type="match status" value="1"/>
</dbReference>
<proteinExistence type="inferred from homology"/>
<dbReference type="GO" id="GO:0046872">
    <property type="term" value="F:metal ion binding"/>
    <property type="evidence" value="ECO:0007669"/>
    <property type="project" value="UniProtKB-KW"/>
</dbReference>
<evidence type="ECO:0000256" key="3">
    <source>
        <dbReference type="ARBA" id="ARBA00012180"/>
    </source>
</evidence>
<feature type="compositionally biased region" description="Polar residues" evidence="8">
    <location>
        <begin position="77"/>
        <end position="89"/>
    </location>
</feature>
<name>A0A1Y2IIU0_TRAC3</name>
<evidence type="ECO:0000256" key="2">
    <source>
        <dbReference type="ARBA" id="ARBA00005300"/>
    </source>
</evidence>
<comment type="similarity">
    <text evidence="2">Belongs to the RNase H family.</text>
</comment>
<organism evidence="10 11">
    <name type="scientific">Trametes coccinea (strain BRFM310)</name>
    <name type="common">Pycnoporus coccineus</name>
    <dbReference type="NCBI Taxonomy" id="1353009"/>
    <lineage>
        <taxon>Eukaryota</taxon>
        <taxon>Fungi</taxon>
        <taxon>Dikarya</taxon>
        <taxon>Basidiomycota</taxon>
        <taxon>Agaricomycotina</taxon>
        <taxon>Agaricomycetes</taxon>
        <taxon>Polyporales</taxon>
        <taxon>Polyporaceae</taxon>
        <taxon>Trametes</taxon>
    </lineage>
</organism>
<evidence type="ECO:0000256" key="5">
    <source>
        <dbReference type="ARBA" id="ARBA00022723"/>
    </source>
</evidence>
<dbReference type="Proteomes" id="UP000193067">
    <property type="component" value="Unassembled WGS sequence"/>
</dbReference>
<dbReference type="EC" id="3.1.26.4" evidence="3"/>
<dbReference type="OrthoDB" id="245563at2759"/>
<evidence type="ECO:0000256" key="4">
    <source>
        <dbReference type="ARBA" id="ARBA00022722"/>
    </source>
</evidence>
<dbReference type="Gene3D" id="3.30.420.10">
    <property type="entry name" value="Ribonuclease H-like superfamily/Ribonuclease H"/>
    <property type="match status" value="1"/>
</dbReference>
<feature type="region of interest" description="Disordered" evidence="8">
    <location>
        <begin position="32"/>
        <end position="89"/>
    </location>
</feature>
<evidence type="ECO:0000256" key="6">
    <source>
        <dbReference type="ARBA" id="ARBA00022759"/>
    </source>
</evidence>
<comment type="catalytic activity">
    <reaction evidence="1">
        <text>Endonucleolytic cleavage to 5'-phosphomonoester.</text>
        <dbReference type="EC" id="3.1.26.4"/>
    </reaction>
</comment>
<dbReference type="AlphaFoldDB" id="A0A1Y2IIU0"/>
<dbReference type="InterPro" id="IPR050092">
    <property type="entry name" value="RNase_H"/>
</dbReference>